<proteinExistence type="predicted"/>
<accession>A0ABP9BW64</accession>
<organism evidence="2 3">
    <name type="scientific">Streptomyces ziwulingensis</name>
    <dbReference type="NCBI Taxonomy" id="1045501"/>
    <lineage>
        <taxon>Bacteria</taxon>
        <taxon>Bacillati</taxon>
        <taxon>Actinomycetota</taxon>
        <taxon>Actinomycetes</taxon>
        <taxon>Kitasatosporales</taxon>
        <taxon>Streptomycetaceae</taxon>
        <taxon>Streptomyces</taxon>
    </lineage>
</organism>
<gene>
    <name evidence="2" type="ORF">GCM10023220_30660</name>
</gene>
<name>A0ABP9BW64_9ACTN</name>
<sequence>MSPPAVRQATCAPTARPTAVAPRPAVVPQRRGAARPAWPRSQSPLTPALPPAFEAFCALHRDRWLDYARAHLPEGRAHRLVREMLGELAVTWAQIVGHPNPAARAWSLLSTRVHESRPLPPPLAVRAAEQHDALVLHCLLGYSSGDTAAVMGRDPSKIRYLVCSAPADCRRAVRQLRPGLAGDAG</sequence>
<dbReference type="RefSeq" id="WP_345620140.1">
    <property type="nucleotide sequence ID" value="NZ_BAABIG010000025.1"/>
</dbReference>
<protein>
    <recommendedName>
        <fullName evidence="4">RNA polymerase sigma factor 70 region 4 type 2 domain-containing protein</fullName>
    </recommendedName>
</protein>
<evidence type="ECO:0000256" key="1">
    <source>
        <dbReference type="SAM" id="MobiDB-lite"/>
    </source>
</evidence>
<dbReference type="EMBL" id="BAABIG010000025">
    <property type="protein sequence ID" value="GAA4800162.1"/>
    <property type="molecule type" value="Genomic_DNA"/>
</dbReference>
<feature type="region of interest" description="Disordered" evidence="1">
    <location>
        <begin position="1"/>
        <end position="43"/>
    </location>
</feature>
<feature type="compositionally biased region" description="Low complexity" evidence="1">
    <location>
        <begin position="7"/>
        <end position="37"/>
    </location>
</feature>
<comment type="caution">
    <text evidence="2">The sequence shown here is derived from an EMBL/GenBank/DDBJ whole genome shotgun (WGS) entry which is preliminary data.</text>
</comment>
<reference evidence="3" key="1">
    <citation type="journal article" date="2019" name="Int. J. Syst. Evol. Microbiol.">
        <title>The Global Catalogue of Microorganisms (GCM) 10K type strain sequencing project: providing services to taxonomists for standard genome sequencing and annotation.</title>
        <authorList>
            <consortium name="The Broad Institute Genomics Platform"/>
            <consortium name="The Broad Institute Genome Sequencing Center for Infectious Disease"/>
            <person name="Wu L."/>
            <person name="Ma J."/>
        </authorList>
    </citation>
    <scope>NUCLEOTIDE SEQUENCE [LARGE SCALE GENOMIC DNA]</scope>
    <source>
        <strain evidence="3">JCM 18081</strain>
    </source>
</reference>
<evidence type="ECO:0000313" key="2">
    <source>
        <dbReference type="EMBL" id="GAA4800162.1"/>
    </source>
</evidence>
<dbReference type="Proteomes" id="UP001501265">
    <property type="component" value="Unassembled WGS sequence"/>
</dbReference>
<evidence type="ECO:0000313" key="3">
    <source>
        <dbReference type="Proteomes" id="UP001501265"/>
    </source>
</evidence>
<evidence type="ECO:0008006" key="4">
    <source>
        <dbReference type="Google" id="ProtNLM"/>
    </source>
</evidence>
<keyword evidence="3" id="KW-1185">Reference proteome</keyword>